<feature type="transmembrane region" description="Helical" evidence="8">
    <location>
        <begin position="61"/>
        <end position="78"/>
    </location>
</feature>
<dbReference type="Pfam" id="PF02652">
    <property type="entry name" value="Lactate_perm"/>
    <property type="match status" value="1"/>
</dbReference>
<evidence type="ECO:0000313" key="9">
    <source>
        <dbReference type="EMBL" id="GGB58569.1"/>
    </source>
</evidence>
<evidence type="ECO:0000256" key="4">
    <source>
        <dbReference type="ARBA" id="ARBA00022475"/>
    </source>
</evidence>
<feature type="transmembrane region" description="Helical" evidence="8">
    <location>
        <begin position="218"/>
        <end position="238"/>
    </location>
</feature>
<evidence type="ECO:0000256" key="5">
    <source>
        <dbReference type="ARBA" id="ARBA00022692"/>
    </source>
</evidence>
<dbReference type="RefSeq" id="WP_102416289.1">
    <property type="nucleotide sequence ID" value="NZ_BMJD01000050.1"/>
</dbReference>
<feature type="transmembrane region" description="Helical" evidence="8">
    <location>
        <begin position="183"/>
        <end position="206"/>
    </location>
</feature>
<reference evidence="9" key="1">
    <citation type="journal article" date="2014" name="Int. J. Syst. Evol. Microbiol.">
        <title>Complete genome sequence of Corynebacterium casei LMG S-19264T (=DSM 44701T), isolated from a smear-ripened cheese.</title>
        <authorList>
            <consortium name="US DOE Joint Genome Institute (JGI-PGF)"/>
            <person name="Walter F."/>
            <person name="Albersmeier A."/>
            <person name="Kalinowski J."/>
            <person name="Ruckert C."/>
        </authorList>
    </citation>
    <scope>NUCLEOTIDE SEQUENCE</scope>
    <source>
        <strain evidence="9">CGMCC 1.15454</strain>
    </source>
</reference>
<keyword evidence="3 8" id="KW-0813">Transport</keyword>
<accession>A0A9W5X7D1</accession>
<evidence type="ECO:0000256" key="2">
    <source>
        <dbReference type="ARBA" id="ARBA00010100"/>
    </source>
</evidence>
<dbReference type="PANTHER" id="PTHR30003">
    <property type="entry name" value="L-LACTATE PERMEASE"/>
    <property type="match status" value="1"/>
</dbReference>
<comment type="function">
    <text evidence="8">Uptake of L-lactate across the membrane. Can also transport D-lactate and glycolate.</text>
</comment>
<dbReference type="EMBL" id="BMJD01000050">
    <property type="protein sequence ID" value="GGB58569.1"/>
    <property type="molecule type" value="Genomic_DNA"/>
</dbReference>
<comment type="similarity">
    <text evidence="2 8">Belongs to the lactate permease family.</text>
</comment>
<evidence type="ECO:0000256" key="1">
    <source>
        <dbReference type="ARBA" id="ARBA00004651"/>
    </source>
</evidence>
<keyword evidence="5 8" id="KW-0812">Transmembrane</keyword>
<name>A0A9W5X7D1_9BACI</name>
<dbReference type="GO" id="GO:0015295">
    <property type="term" value="F:solute:proton symporter activity"/>
    <property type="evidence" value="ECO:0007669"/>
    <property type="project" value="TreeGrafter"/>
</dbReference>
<feature type="transmembrane region" description="Helical" evidence="8">
    <location>
        <begin position="244"/>
        <end position="261"/>
    </location>
</feature>
<dbReference type="AlphaFoldDB" id="A0A9W5X7D1"/>
<feature type="transmembrane region" description="Helical" evidence="8">
    <location>
        <begin position="98"/>
        <end position="117"/>
    </location>
</feature>
<comment type="caution">
    <text evidence="9">The sequence shown here is derived from an EMBL/GenBank/DDBJ whole genome shotgun (WGS) entry which is preliminary data.</text>
</comment>
<sequence>MFLLVALSAVIAPFIFLVIFRMTAVKGMFLSAIIVIALALFVWGMGGTIVIASILQGIHKALTILLILFGAIVLLNTLRHTGAVDRINQGFRSISGDMRVQVIIVAFLFGALIEGAAGFGTPAAVTGPLMVALGFNPIAAATLALIADSSSVPFGAVGTPVQIGLSNIQGADLAFFNEIGVKITLIDLFAGTFMPFVLVAILTFFFGKKKGQSGVLSMLPWTLLIGITYTGSALLFAVVVGQEFVSILASLTGLFVATLTAKKKFLLPKVQWNDALQADFKINDRKIDMSIMKAWSPYVIVVGLLLITRIVDPVKDFTLSYLNLTWNNILGMKGVTSEWEVLYSPGTVLILAAVFAILIQRKSFSNFAKASKDSLGSIKSAGLALFSTLALVQVFTNSGMNMNDLISMPQYIAESLAVTFGTAWVFVAPFLGELGAFITGSATVSTLTFSPIQSNIANQTGVSESVILALQVIGSAAGNMICVHNVVAASTVVGLAGKEGDIIRKTLIPAILYGVFAGIGGFILLSIIG</sequence>
<feature type="transmembrane region" description="Helical" evidence="8">
    <location>
        <begin position="408"/>
        <end position="427"/>
    </location>
</feature>
<dbReference type="Proteomes" id="UP000621492">
    <property type="component" value="Unassembled WGS sequence"/>
</dbReference>
<dbReference type="GO" id="GO:0015129">
    <property type="term" value="F:lactate transmembrane transporter activity"/>
    <property type="evidence" value="ECO:0007669"/>
    <property type="project" value="UniProtKB-UniRule"/>
</dbReference>
<keyword evidence="4 8" id="KW-1003">Cell membrane</keyword>
<feature type="transmembrane region" description="Helical" evidence="8">
    <location>
        <begin position="341"/>
        <end position="359"/>
    </location>
</feature>
<evidence type="ECO:0000256" key="6">
    <source>
        <dbReference type="ARBA" id="ARBA00022989"/>
    </source>
</evidence>
<reference evidence="9" key="2">
    <citation type="submission" date="2020-09" db="EMBL/GenBank/DDBJ databases">
        <authorList>
            <person name="Sun Q."/>
            <person name="Zhou Y."/>
        </authorList>
    </citation>
    <scope>NUCLEOTIDE SEQUENCE</scope>
    <source>
        <strain evidence="9">CGMCC 1.15454</strain>
    </source>
</reference>
<organism evidence="9 10">
    <name type="scientific">Lentibacillus populi</name>
    <dbReference type="NCBI Taxonomy" id="1827502"/>
    <lineage>
        <taxon>Bacteria</taxon>
        <taxon>Bacillati</taxon>
        <taxon>Bacillota</taxon>
        <taxon>Bacilli</taxon>
        <taxon>Bacillales</taxon>
        <taxon>Bacillaceae</taxon>
        <taxon>Lentibacillus</taxon>
    </lineage>
</organism>
<keyword evidence="10" id="KW-1185">Reference proteome</keyword>
<keyword evidence="6 8" id="KW-1133">Transmembrane helix</keyword>
<keyword evidence="7 8" id="KW-0472">Membrane</keyword>
<feature type="transmembrane region" description="Helical" evidence="8">
    <location>
        <begin position="380"/>
        <end position="396"/>
    </location>
</feature>
<dbReference type="GO" id="GO:0005886">
    <property type="term" value="C:plasma membrane"/>
    <property type="evidence" value="ECO:0007669"/>
    <property type="project" value="UniProtKB-SubCell"/>
</dbReference>
<evidence type="ECO:0000313" key="10">
    <source>
        <dbReference type="Proteomes" id="UP000621492"/>
    </source>
</evidence>
<feature type="transmembrane region" description="Helical" evidence="8">
    <location>
        <begin position="295"/>
        <end position="311"/>
    </location>
</feature>
<comment type="subcellular location">
    <subcellularLocation>
        <location evidence="1 8">Cell membrane</location>
        <topology evidence="1 8">Multi-pass membrane protein</topology>
    </subcellularLocation>
</comment>
<evidence type="ECO:0000256" key="8">
    <source>
        <dbReference type="RuleBase" id="RU365092"/>
    </source>
</evidence>
<dbReference type="PANTHER" id="PTHR30003:SF0">
    <property type="entry name" value="GLYCOLATE PERMEASE GLCA-RELATED"/>
    <property type="match status" value="1"/>
</dbReference>
<gene>
    <name evidence="9" type="ORF">GCM10011409_40040</name>
</gene>
<feature type="transmembrane region" description="Helical" evidence="8">
    <location>
        <begin position="27"/>
        <end position="54"/>
    </location>
</feature>
<evidence type="ECO:0000256" key="3">
    <source>
        <dbReference type="ARBA" id="ARBA00022448"/>
    </source>
</evidence>
<feature type="transmembrane region" description="Helical" evidence="8">
    <location>
        <begin position="507"/>
        <end position="528"/>
    </location>
</feature>
<evidence type="ECO:0000256" key="7">
    <source>
        <dbReference type="ARBA" id="ARBA00023136"/>
    </source>
</evidence>
<proteinExistence type="inferred from homology"/>
<protein>
    <recommendedName>
        <fullName evidence="8">L-lactate permease</fullName>
    </recommendedName>
</protein>
<feature type="transmembrane region" description="Helical" evidence="8">
    <location>
        <begin position="129"/>
        <end position="147"/>
    </location>
</feature>
<dbReference type="InterPro" id="IPR003804">
    <property type="entry name" value="Lactate_perm"/>
</dbReference>